<organism evidence="2 3">
    <name type="scientific">Candidatus Devosia phytovorans</name>
    <dbReference type="NCBI Taxonomy" id="3121372"/>
    <lineage>
        <taxon>Bacteria</taxon>
        <taxon>Pseudomonadati</taxon>
        <taxon>Pseudomonadota</taxon>
        <taxon>Alphaproteobacteria</taxon>
        <taxon>Hyphomicrobiales</taxon>
        <taxon>Devosiaceae</taxon>
        <taxon>Devosia</taxon>
    </lineage>
</organism>
<name>A0AAJ6AYF7_9HYPH</name>
<evidence type="ECO:0000313" key="3">
    <source>
        <dbReference type="Proteomes" id="UP001217476"/>
    </source>
</evidence>
<evidence type="ECO:0000256" key="1">
    <source>
        <dbReference type="SAM" id="SignalP"/>
    </source>
</evidence>
<dbReference type="EMBL" id="CP119312">
    <property type="protein sequence ID" value="WEK03530.1"/>
    <property type="molecule type" value="Genomic_DNA"/>
</dbReference>
<sequence length="148" mass="15805">MKRLVAICGLLTLASPALAQTVVDSDFSYVVTLPDGEEIGESSTAVPYVRGVCYYWHLRLAKTKGPISVSEIFTVPAEPASWGVGEDATIAVFDDKAAATSPLSLTPEDGWIGHGWCLAKGDPKGAHSIEILAGDTLLHRFDFTVDEL</sequence>
<feature type="chain" id="PRO_5042532320" evidence="1">
    <location>
        <begin position="20"/>
        <end position="148"/>
    </location>
</feature>
<proteinExistence type="predicted"/>
<gene>
    <name evidence="2" type="ORF">P0Y65_15190</name>
</gene>
<feature type="signal peptide" evidence="1">
    <location>
        <begin position="1"/>
        <end position="19"/>
    </location>
</feature>
<reference evidence="2" key="1">
    <citation type="submission" date="2023-03" db="EMBL/GenBank/DDBJ databases">
        <title>Andean soil-derived lignocellulolytic bacterial consortium as a source of novel taxa and putative plastic-active enzymes.</title>
        <authorList>
            <person name="Diaz-Garcia L."/>
            <person name="Chuvochina M."/>
            <person name="Feuerriegel G."/>
            <person name="Bunk B."/>
            <person name="Sproer C."/>
            <person name="Streit W.R."/>
            <person name="Rodriguez L.M."/>
            <person name="Overmann J."/>
            <person name="Jimenez D.J."/>
        </authorList>
    </citation>
    <scope>NUCLEOTIDE SEQUENCE</scope>
    <source>
        <strain evidence="2">MAG 4196</strain>
    </source>
</reference>
<evidence type="ECO:0000313" key="2">
    <source>
        <dbReference type="EMBL" id="WEK03530.1"/>
    </source>
</evidence>
<accession>A0AAJ6AYF7</accession>
<keyword evidence="1" id="KW-0732">Signal</keyword>
<dbReference type="Proteomes" id="UP001217476">
    <property type="component" value="Chromosome"/>
</dbReference>
<dbReference type="AlphaFoldDB" id="A0AAJ6AYF7"/>
<protein>
    <submittedName>
        <fullName evidence="2">Uncharacterized protein</fullName>
    </submittedName>
</protein>